<dbReference type="OrthoDB" id="7301318at2"/>
<reference evidence="5 7" key="1">
    <citation type="submission" date="2016-10" db="EMBL/GenBank/DDBJ databases">
        <authorList>
            <person name="Cai Z."/>
        </authorList>
    </citation>
    <scope>NUCLEOTIDE SEQUENCE [LARGE SCALE GENOMIC DNA]</scope>
    <source>
        <strain evidence="5 7">DSM 25227</strain>
    </source>
</reference>
<dbReference type="GO" id="GO:0016747">
    <property type="term" value="F:acyltransferase activity, transferring groups other than amino-acyl groups"/>
    <property type="evidence" value="ECO:0007669"/>
    <property type="project" value="InterPro"/>
</dbReference>
<evidence type="ECO:0000313" key="7">
    <source>
        <dbReference type="Proteomes" id="UP000251571"/>
    </source>
</evidence>
<organism evidence="5 7">
    <name type="scientific">Jannaschia seohaensis</name>
    <dbReference type="NCBI Taxonomy" id="475081"/>
    <lineage>
        <taxon>Bacteria</taxon>
        <taxon>Pseudomonadati</taxon>
        <taxon>Pseudomonadota</taxon>
        <taxon>Alphaproteobacteria</taxon>
        <taxon>Rhodobacterales</taxon>
        <taxon>Roseobacteraceae</taxon>
        <taxon>Jannaschia</taxon>
    </lineage>
</organism>
<dbReference type="PROSITE" id="PS51186">
    <property type="entry name" value="GNAT"/>
    <property type="match status" value="1"/>
</dbReference>
<dbReference type="InterPro" id="IPR016181">
    <property type="entry name" value="Acyl_CoA_acyltransferase"/>
</dbReference>
<keyword evidence="6" id="KW-1185">Reference proteome</keyword>
<reference evidence="4 6" key="2">
    <citation type="submission" date="2018-03" db="EMBL/GenBank/DDBJ databases">
        <title>Genomic Encyclopedia of Archaeal and Bacterial Type Strains, Phase II (KMG-II): from individual species to whole genera.</title>
        <authorList>
            <person name="Goeker M."/>
        </authorList>
    </citation>
    <scope>NUCLEOTIDE SEQUENCE [LARGE SCALE GENOMIC DNA]</scope>
    <source>
        <strain evidence="4 6">DSM 25227</strain>
    </source>
</reference>
<dbReference type="EMBL" id="UETC01000006">
    <property type="protein sequence ID" value="SSA47516.1"/>
    <property type="molecule type" value="Genomic_DNA"/>
</dbReference>
<dbReference type="Gene3D" id="3.40.630.30">
    <property type="match status" value="1"/>
</dbReference>
<dbReference type="Pfam" id="PF00583">
    <property type="entry name" value="Acetyltransf_1"/>
    <property type="match status" value="1"/>
</dbReference>
<accession>A0A2Y9ATW2</accession>
<dbReference type="PANTHER" id="PTHR43420">
    <property type="entry name" value="ACETYLTRANSFERASE"/>
    <property type="match status" value="1"/>
</dbReference>
<dbReference type="Proteomes" id="UP000245839">
    <property type="component" value="Unassembled WGS sequence"/>
</dbReference>
<dbReference type="InterPro" id="IPR050680">
    <property type="entry name" value="YpeA/RimI_acetyltransf"/>
</dbReference>
<gene>
    <name evidence="4" type="ORF">BCF38_10663</name>
    <name evidence="5" type="ORF">SAMN05421539_10663</name>
</gene>
<name>A0A2Y9ATW2_9RHOB</name>
<dbReference type="SUPFAM" id="SSF55729">
    <property type="entry name" value="Acyl-CoA N-acyltransferases (Nat)"/>
    <property type="match status" value="1"/>
</dbReference>
<evidence type="ECO:0000256" key="2">
    <source>
        <dbReference type="ARBA" id="ARBA00023315"/>
    </source>
</evidence>
<dbReference type="AlphaFoldDB" id="A0A2Y9ATW2"/>
<keyword evidence="2" id="KW-0012">Acyltransferase</keyword>
<dbReference type="Proteomes" id="UP000251571">
    <property type="component" value="Unassembled WGS sequence"/>
</dbReference>
<sequence length="236" mass="25070">MTSAAEVMEAIRASWPPSGLERLGPFDLPAERQGTRRATSARLVQGAVATEADIATVEQARPGTIFGTIDDLEDATAERLAARGYVAGGLSDLLAGPVAPLLGELPRVSGFPHWPPLAICAALWDTHGNDAARRAPMYRAPEPRTAILLRTDDRAAGALFVGIHDRFAVLHLVLTLPQHRRKGVGLLGLRHAATWAAAQGADTLALPVEASNDAATALYARAGMTRVGGYRYWSKP</sequence>
<feature type="domain" description="N-acetyltransferase" evidence="3">
    <location>
        <begin position="106"/>
        <end position="236"/>
    </location>
</feature>
<evidence type="ECO:0000313" key="5">
    <source>
        <dbReference type="EMBL" id="SSA47516.1"/>
    </source>
</evidence>
<dbReference type="PANTHER" id="PTHR43420:SF44">
    <property type="entry name" value="ACETYLTRANSFERASE YPEA"/>
    <property type="match status" value="1"/>
</dbReference>
<evidence type="ECO:0000256" key="1">
    <source>
        <dbReference type="ARBA" id="ARBA00022679"/>
    </source>
</evidence>
<dbReference type="EMBL" id="QGDJ01000006">
    <property type="protein sequence ID" value="PWJ17453.1"/>
    <property type="molecule type" value="Genomic_DNA"/>
</dbReference>
<dbReference type="InterPro" id="IPR000182">
    <property type="entry name" value="GNAT_dom"/>
</dbReference>
<evidence type="ECO:0000313" key="4">
    <source>
        <dbReference type="EMBL" id="PWJ17453.1"/>
    </source>
</evidence>
<proteinExistence type="predicted"/>
<protein>
    <submittedName>
        <fullName evidence="5">Acetyltransferase (GNAT) family protein</fullName>
    </submittedName>
</protein>
<evidence type="ECO:0000259" key="3">
    <source>
        <dbReference type="PROSITE" id="PS51186"/>
    </source>
</evidence>
<dbReference type="RefSeq" id="WP_109564888.1">
    <property type="nucleotide sequence ID" value="NZ_QGDJ01000006.1"/>
</dbReference>
<evidence type="ECO:0000313" key="6">
    <source>
        <dbReference type="Proteomes" id="UP000245839"/>
    </source>
</evidence>
<keyword evidence="1 5" id="KW-0808">Transferase</keyword>